<dbReference type="PROSITE" id="PS51375">
    <property type="entry name" value="PPR"/>
    <property type="match status" value="1"/>
</dbReference>
<feature type="repeat" description="PPR" evidence="5">
    <location>
        <begin position="337"/>
        <end position="371"/>
    </location>
</feature>
<evidence type="ECO:0000256" key="2">
    <source>
        <dbReference type="ARBA" id="ARBA00022737"/>
    </source>
</evidence>
<accession>A0ABR4CVX5</accession>
<sequence>MLAPRQVLSFLYPIEFSRDTHSKARKSPYRSRIPAISSANGVETWFIKSLADVGNCHKHTRKPSRPTTFFTANRSGINERRRKSHAVVFQRHQHTGTGTVEASVEEDGDEGTAKIKELPPQPESTQEELLAEDYVIEETPPVEELRLRPDPSREELLALVDQYDGISNMDHPPIIHLSPRHIPSGRSGRGGPDELRDEGPQDEEPPPDYTWPADGETKIWLDELEVYLKELPDADPQEIYEIYRALPEPRAPYLPPELRHLMLHHLSVVERKDEHSMLRYLSVIDDMKRNDIPLYVTEWTSAISFVASYVNKITVVEVEAALQMWREMEHVSGIKANESTFNVLFDAACKAGKFVLAEMVYKEMETRGLPANRYHHVSLIFYYGMKKNASAARAAYVALVDAGEIVDTVVINAMISALIRCSEPAAAEYVYEGMKKMHFGKEHPKLPSKDWKKRRTVNISLKHLSRKYGNEGRRTREWLQCDSIVAPDLQTYIILMNYSAVKAGDLEMSARLLDEMKLFGLGVHGAMFFALFQGFAKHGGVRYSEWEQERLESVWASMLKAIDDGNEDVMLHRWLITWALFAFGKCAGKKRAMAAWEEIREKWTDPTEEDLDFVLGNLRSILNGADVVSRRHDWVLGM</sequence>
<evidence type="ECO:0000256" key="1">
    <source>
        <dbReference type="ARBA" id="ARBA00006192"/>
    </source>
</evidence>
<evidence type="ECO:0000313" key="7">
    <source>
        <dbReference type="EMBL" id="KAL2073219.1"/>
    </source>
</evidence>
<evidence type="ECO:0000256" key="4">
    <source>
        <dbReference type="ARBA" id="ARBA00044511"/>
    </source>
</evidence>
<organism evidence="7 8">
    <name type="scientific">Oculimacula yallundae</name>
    <dbReference type="NCBI Taxonomy" id="86028"/>
    <lineage>
        <taxon>Eukaryota</taxon>
        <taxon>Fungi</taxon>
        <taxon>Dikarya</taxon>
        <taxon>Ascomycota</taxon>
        <taxon>Pezizomycotina</taxon>
        <taxon>Leotiomycetes</taxon>
        <taxon>Helotiales</taxon>
        <taxon>Ploettnerulaceae</taxon>
        <taxon>Oculimacula</taxon>
    </lineage>
</organism>
<protein>
    <recommendedName>
        <fullName evidence="9">Pentatricopeptide repeat-containing protein</fullName>
    </recommendedName>
</protein>
<dbReference type="InterPro" id="IPR002885">
    <property type="entry name" value="PPR_rpt"/>
</dbReference>
<comment type="function">
    <text evidence="3">Regulates mitochondrial small subunit maturation by controlling 15S rRNA 5'-end processing. Localizes to the 5' precursor of the 15S rRNA in a position that is subsequently occupied by mS47 in the mature yeast mtSSU. Uses structure and sequence-specific RNA recognition, binding to a single-stranded region of the precursor and specifically recognizing bases -6 to -1. The exchange of Ccm1 for mS47 is coupled to the irreversible removal of precursor rRNA that is accompanied by conformational changes of the mitoribosomal proteins uS5m and mS26. These conformational changes signal completion of 5'-end rRNA processing through protection of the mature 5'-end of the 15S rRNA and stabilization of mS47. The removal of the 5' precursor together with the dissociation of Ccm1 may be catalyzed by the 5'-3' exoribonuclease Pet127. Involved in the specific removal of group I introns in mitochondrial encoded transcripts.</text>
</comment>
<dbReference type="Gene3D" id="1.25.40.10">
    <property type="entry name" value="Tetratricopeptide repeat domain"/>
    <property type="match status" value="2"/>
</dbReference>
<keyword evidence="2" id="KW-0677">Repeat</keyword>
<comment type="subunit">
    <text evidence="4">Binds to mitochondrial small subunit 15S rRNA.</text>
</comment>
<dbReference type="EMBL" id="JAZHXI010000003">
    <property type="protein sequence ID" value="KAL2073219.1"/>
    <property type="molecule type" value="Genomic_DNA"/>
</dbReference>
<keyword evidence="8" id="KW-1185">Reference proteome</keyword>
<evidence type="ECO:0000256" key="5">
    <source>
        <dbReference type="PROSITE-ProRule" id="PRU00708"/>
    </source>
</evidence>
<dbReference type="NCBIfam" id="TIGR00756">
    <property type="entry name" value="PPR"/>
    <property type="match status" value="1"/>
</dbReference>
<dbReference type="PANTHER" id="PTHR47447:SF17">
    <property type="entry name" value="OS12G0638900 PROTEIN"/>
    <property type="match status" value="1"/>
</dbReference>
<dbReference type="Pfam" id="PF01535">
    <property type="entry name" value="PPR"/>
    <property type="match status" value="2"/>
</dbReference>
<gene>
    <name evidence="7" type="ORF">VTL71DRAFT_10543</name>
</gene>
<evidence type="ECO:0000256" key="6">
    <source>
        <dbReference type="SAM" id="MobiDB-lite"/>
    </source>
</evidence>
<evidence type="ECO:0000313" key="8">
    <source>
        <dbReference type="Proteomes" id="UP001595075"/>
    </source>
</evidence>
<evidence type="ECO:0000256" key="3">
    <source>
        <dbReference type="ARBA" id="ARBA00044493"/>
    </source>
</evidence>
<comment type="caution">
    <text evidence="7">The sequence shown here is derived from an EMBL/GenBank/DDBJ whole genome shotgun (WGS) entry which is preliminary data.</text>
</comment>
<dbReference type="PANTHER" id="PTHR47447">
    <property type="entry name" value="OS03G0856100 PROTEIN"/>
    <property type="match status" value="1"/>
</dbReference>
<proteinExistence type="inferred from homology"/>
<dbReference type="InterPro" id="IPR011990">
    <property type="entry name" value="TPR-like_helical_dom_sf"/>
</dbReference>
<feature type="region of interest" description="Disordered" evidence="6">
    <location>
        <begin position="170"/>
        <end position="214"/>
    </location>
</feature>
<name>A0ABR4CVX5_9HELO</name>
<evidence type="ECO:0008006" key="9">
    <source>
        <dbReference type="Google" id="ProtNLM"/>
    </source>
</evidence>
<reference evidence="7 8" key="1">
    <citation type="journal article" date="2024" name="Commun. Biol.">
        <title>Comparative genomic analysis of thermophilic fungi reveals convergent evolutionary adaptations and gene losses.</title>
        <authorList>
            <person name="Steindorff A.S."/>
            <person name="Aguilar-Pontes M.V."/>
            <person name="Robinson A.J."/>
            <person name="Andreopoulos B."/>
            <person name="LaButti K."/>
            <person name="Kuo A."/>
            <person name="Mondo S."/>
            <person name="Riley R."/>
            <person name="Otillar R."/>
            <person name="Haridas S."/>
            <person name="Lipzen A."/>
            <person name="Grimwood J."/>
            <person name="Schmutz J."/>
            <person name="Clum A."/>
            <person name="Reid I.D."/>
            <person name="Moisan M.C."/>
            <person name="Butler G."/>
            <person name="Nguyen T.T.M."/>
            <person name="Dewar K."/>
            <person name="Conant G."/>
            <person name="Drula E."/>
            <person name="Henrissat B."/>
            <person name="Hansel C."/>
            <person name="Singer S."/>
            <person name="Hutchinson M.I."/>
            <person name="de Vries R.P."/>
            <person name="Natvig D.O."/>
            <person name="Powell A.J."/>
            <person name="Tsang A."/>
            <person name="Grigoriev I.V."/>
        </authorList>
    </citation>
    <scope>NUCLEOTIDE SEQUENCE [LARGE SCALE GENOMIC DNA]</scope>
    <source>
        <strain evidence="7 8">CBS 494.80</strain>
    </source>
</reference>
<feature type="region of interest" description="Disordered" evidence="6">
    <location>
        <begin position="93"/>
        <end position="128"/>
    </location>
</feature>
<comment type="similarity">
    <text evidence="1">Belongs to the CCM1 family.</text>
</comment>
<dbReference type="Proteomes" id="UP001595075">
    <property type="component" value="Unassembled WGS sequence"/>
</dbReference>